<evidence type="ECO:0000313" key="3">
    <source>
        <dbReference type="Proteomes" id="UP000027665"/>
    </source>
</evidence>
<keyword evidence="1" id="KW-0732">Signal</keyword>
<reference evidence="2 3" key="1">
    <citation type="submission" date="2014-04" db="EMBL/GenBank/DDBJ databases">
        <title>Draft Genome Sequence of Synergistes jonesii.</title>
        <authorList>
            <person name="Coil D.A."/>
            <person name="Eisen J.A."/>
            <person name="Holland-Moritz H.E."/>
        </authorList>
    </citation>
    <scope>NUCLEOTIDE SEQUENCE [LARGE SCALE GENOMIC DNA]</scope>
    <source>
        <strain evidence="2 3">78-1</strain>
    </source>
</reference>
<sequence length="183" mass="20543">MKKTICMLIALAAALLAASCAFAARERVETARPASELIDERQTDIWVEGERLGEMILGARGAIQIIYVDEAMSKAIASDVSLPQWVFEMGRYYGTDPIRKKKLFIAHVDVYKPWDFDYTKVFVGEHRLRKEDILSPSMTNPFGPQPSKSEGYFAFAIPASGLKAGKEIKIGYGDYSEIWKILK</sequence>
<dbReference type="Proteomes" id="UP000027665">
    <property type="component" value="Unassembled WGS sequence"/>
</dbReference>
<dbReference type="STRING" id="2754.EH55_07760"/>
<feature type="chain" id="PRO_5001689932" description="DUF4352 domain-containing protein" evidence="1">
    <location>
        <begin position="24"/>
        <end position="183"/>
    </location>
</feature>
<dbReference type="eggNOG" id="ENOG5032WXR">
    <property type="taxonomic scope" value="Bacteria"/>
</dbReference>
<dbReference type="RefSeq" id="WP_037977251.1">
    <property type="nucleotide sequence ID" value="NZ_CAMETI010000006.1"/>
</dbReference>
<dbReference type="EMBL" id="JMKI01000037">
    <property type="protein sequence ID" value="KEJ91856.1"/>
    <property type="molecule type" value="Genomic_DNA"/>
</dbReference>
<dbReference type="GeneID" id="90984136"/>
<feature type="signal peptide" evidence="1">
    <location>
        <begin position="1"/>
        <end position="23"/>
    </location>
</feature>
<keyword evidence="3" id="KW-1185">Reference proteome</keyword>
<gene>
    <name evidence="2" type="ORF">EH55_07760</name>
</gene>
<dbReference type="AlphaFoldDB" id="A0A073IQU6"/>
<proteinExistence type="predicted"/>
<comment type="caution">
    <text evidence="2">The sequence shown here is derived from an EMBL/GenBank/DDBJ whole genome shotgun (WGS) entry which is preliminary data.</text>
</comment>
<dbReference type="OrthoDB" id="5065at2"/>
<organism evidence="2 3">
    <name type="scientific">Synergistes jonesii</name>
    <dbReference type="NCBI Taxonomy" id="2754"/>
    <lineage>
        <taxon>Bacteria</taxon>
        <taxon>Thermotogati</taxon>
        <taxon>Synergistota</taxon>
        <taxon>Synergistia</taxon>
        <taxon>Synergistales</taxon>
        <taxon>Synergistaceae</taxon>
        <taxon>Synergistes</taxon>
    </lineage>
</organism>
<evidence type="ECO:0008006" key="4">
    <source>
        <dbReference type="Google" id="ProtNLM"/>
    </source>
</evidence>
<protein>
    <recommendedName>
        <fullName evidence="4">DUF4352 domain-containing protein</fullName>
    </recommendedName>
</protein>
<accession>A0A073IQU6</accession>
<evidence type="ECO:0000313" key="2">
    <source>
        <dbReference type="EMBL" id="KEJ91856.1"/>
    </source>
</evidence>
<evidence type="ECO:0000256" key="1">
    <source>
        <dbReference type="SAM" id="SignalP"/>
    </source>
</evidence>
<name>A0A073IQU6_9BACT</name>
<dbReference type="PROSITE" id="PS51257">
    <property type="entry name" value="PROKAR_LIPOPROTEIN"/>
    <property type="match status" value="1"/>
</dbReference>